<dbReference type="GO" id="GO:0052693">
    <property type="term" value="F:epoxyqueuosine reductase activity"/>
    <property type="evidence" value="ECO:0007669"/>
    <property type="project" value="UniProtKB-UniRule"/>
</dbReference>
<sequence>MKRNYQKELDKILEGISGEGRTPSLLLHSCCAPCSSYVLEYLSRYFRITVFYYNPNIYPEEEYRHRVEEQKRLIGRMPLDHPVDFAEGPFNCGRFYEKVRGTEDIPEGGERCFRCYELRLREAGKKAAELHCDYFTTTLSISPLKNAEKLNEIGIRLGEEFQVPYLVSDFKKRDGYKRSIELSAEYGLYRQDYCGCVFSRKEAQERKQRASAREA</sequence>
<evidence type="ECO:0000256" key="16">
    <source>
        <dbReference type="ARBA" id="ARBA00047415"/>
    </source>
</evidence>
<dbReference type="GO" id="GO:0008616">
    <property type="term" value="P:tRNA queuosine(34) biosynthetic process"/>
    <property type="evidence" value="ECO:0007669"/>
    <property type="project" value="UniProtKB-UniRule"/>
</dbReference>
<dbReference type="EMBL" id="DVOO01000013">
    <property type="protein sequence ID" value="HIV25118.1"/>
    <property type="molecule type" value="Genomic_DNA"/>
</dbReference>
<evidence type="ECO:0000256" key="17">
    <source>
        <dbReference type="HAMAP-Rule" id="MF_02089"/>
    </source>
</evidence>
<comment type="pathway">
    <text evidence="2 17">tRNA modification; tRNA-queuosine biosynthesis.</text>
</comment>
<keyword evidence="8 17" id="KW-0479">Metal-binding</keyword>
<dbReference type="PANTHER" id="PTHR36701">
    <property type="entry name" value="EPOXYQUEUOSINE REDUCTASE QUEH"/>
    <property type="match status" value="1"/>
</dbReference>
<dbReference type="InterPro" id="IPR003828">
    <property type="entry name" value="QueH"/>
</dbReference>
<evidence type="ECO:0000256" key="1">
    <source>
        <dbReference type="ARBA" id="ARBA00002268"/>
    </source>
</evidence>
<dbReference type="Pfam" id="PF02677">
    <property type="entry name" value="QueH"/>
    <property type="match status" value="1"/>
</dbReference>
<keyword evidence="6 17" id="KW-0004">4Fe-4S</keyword>
<dbReference type="HAMAP" id="MF_02089">
    <property type="entry name" value="QueH"/>
    <property type="match status" value="1"/>
</dbReference>
<protein>
    <recommendedName>
        <fullName evidence="5 17">Epoxyqueuosine reductase QueH</fullName>
        <ecNumber evidence="4 17">1.17.99.6</ecNumber>
    </recommendedName>
    <alternativeName>
        <fullName evidence="15 17">Queuosine biosynthesis protein QueH</fullName>
    </alternativeName>
</protein>
<feature type="binding site" evidence="17">
    <location>
        <position position="115"/>
    </location>
    <ligand>
        <name>[4Fe-4S] cluster</name>
        <dbReference type="ChEBI" id="CHEBI:49883"/>
    </ligand>
</feature>
<dbReference type="GO" id="GO:0046872">
    <property type="term" value="F:metal ion binding"/>
    <property type="evidence" value="ECO:0007669"/>
    <property type="project" value="UniProtKB-KW"/>
</dbReference>
<dbReference type="EC" id="1.17.99.6" evidence="4 17"/>
<dbReference type="PANTHER" id="PTHR36701:SF1">
    <property type="entry name" value="EPOXYQUEUOSINE REDUCTASE QUEH"/>
    <property type="match status" value="1"/>
</dbReference>
<feature type="binding site" evidence="17">
    <location>
        <position position="112"/>
    </location>
    <ligand>
        <name>[4Fe-4S] cluster</name>
        <dbReference type="ChEBI" id="CHEBI:49883"/>
    </ligand>
</feature>
<evidence type="ECO:0000256" key="3">
    <source>
        <dbReference type="ARBA" id="ARBA00008207"/>
    </source>
</evidence>
<comment type="function">
    <text evidence="1 17">Catalyzes the conversion of epoxyqueuosine (oQ) to queuosine (Q), which is a hypermodified base found in the wobble positions of tRNA(Asp), tRNA(Asn), tRNA(His) and tRNA(Tyr).</text>
</comment>
<keyword evidence="10 17" id="KW-0560">Oxidoreductase</keyword>
<dbReference type="GO" id="GO:0051539">
    <property type="term" value="F:4 iron, 4 sulfur cluster binding"/>
    <property type="evidence" value="ECO:0007669"/>
    <property type="project" value="UniProtKB-UniRule"/>
</dbReference>
<evidence type="ECO:0000256" key="5">
    <source>
        <dbReference type="ARBA" id="ARBA00016895"/>
    </source>
</evidence>
<evidence type="ECO:0000256" key="13">
    <source>
        <dbReference type="ARBA" id="ARBA00023157"/>
    </source>
</evidence>
<dbReference type="AlphaFoldDB" id="A0A9D1P3U9"/>
<keyword evidence="13 17" id="KW-1015">Disulfide bond</keyword>
<keyword evidence="7 17" id="KW-0819">tRNA processing</keyword>
<accession>A0A9D1P3U9</accession>
<evidence type="ECO:0000256" key="4">
    <source>
        <dbReference type="ARBA" id="ARBA00012622"/>
    </source>
</evidence>
<evidence type="ECO:0000256" key="6">
    <source>
        <dbReference type="ARBA" id="ARBA00022485"/>
    </source>
</evidence>
<evidence type="ECO:0000256" key="10">
    <source>
        <dbReference type="ARBA" id="ARBA00023002"/>
    </source>
</evidence>
<comment type="catalytic activity">
    <reaction evidence="16 17">
        <text>epoxyqueuosine(34) in tRNA + AH2 = queuosine(34) in tRNA + A + H2O</text>
        <dbReference type="Rhea" id="RHEA:32159"/>
        <dbReference type="Rhea" id="RHEA-COMP:18571"/>
        <dbReference type="Rhea" id="RHEA-COMP:18582"/>
        <dbReference type="ChEBI" id="CHEBI:13193"/>
        <dbReference type="ChEBI" id="CHEBI:15377"/>
        <dbReference type="ChEBI" id="CHEBI:17499"/>
        <dbReference type="ChEBI" id="CHEBI:194431"/>
        <dbReference type="ChEBI" id="CHEBI:194443"/>
        <dbReference type="EC" id="1.17.99.6"/>
    </reaction>
</comment>
<comment type="caution">
    <text evidence="18">The sequence shown here is derived from an EMBL/GenBank/DDBJ whole genome shotgun (WGS) entry which is preliminary data.</text>
</comment>
<evidence type="ECO:0000256" key="2">
    <source>
        <dbReference type="ARBA" id="ARBA00004691"/>
    </source>
</evidence>
<keyword evidence="9 17" id="KW-0671">Queuosine biosynthesis</keyword>
<evidence type="ECO:0000256" key="8">
    <source>
        <dbReference type="ARBA" id="ARBA00022723"/>
    </source>
</evidence>
<evidence type="ECO:0000256" key="15">
    <source>
        <dbReference type="ARBA" id="ARBA00031446"/>
    </source>
</evidence>
<feature type="disulfide bond" description="Redox-active" evidence="17">
    <location>
        <begin position="194"/>
        <end position="196"/>
    </location>
</feature>
<evidence type="ECO:0000313" key="18">
    <source>
        <dbReference type="EMBL" id="HIV25118.1"/>
    </source>
</evidence>
<evidence type="ECO:0000256" key="11">
    <source>
        <dbReference type="ARBA" id="ARBA00023004"/>
    </source>
</evidence>
<feature type="binding site" evidence="17">
    <location>
        <position position="30"/>
    </location>
    <ligand>
        <name>[4Fe-4S] cluster</name>
        <dbReference type="ChEBI" id="CHEBI:49883"/>
    </ligand>
</feature>
<organism evidence="18 19">
    <name type="scientific">Candidatus Scatomonas pullistercoris</name>
    <dbReference type="NCBI Taxonomy" id="2840920"/>
    <lineage>
        <taxon>Bacteria</taxon>
        <taxon>Bacillati</taxon>
        <taxon>Bacillota</taxon>
        <taxon>Clostridia</taxon>
        <taxon>Lachnospirales</taxon>
        <taxon>Lachnospiraceae</taxon>
        <taxon>Lachnospiraceae incertae sedis</taxon>
        <taxon>Candidatus Scatomonas</taxon>
    </lineage>
</organism>
<gene>
    <name evidence="17" type="primary">queH</name>
    <name evidence="18" type="ORF">IAB71_04920</name>
</gene>
<feature type="binding site" evidence="17">
    <location>
        <position position="31"/>
    </location>
    <ligand>
        <name>[4Fe-4S] cluster</name>
        <dbReference type="ChEBI" id="CHEBI:49883"/>
    </ligand>
</feature>
<evidence type="ECO:0000313" key="19">
    <source>
        <dbReference type="Proteomes" id="UP000824169"/>
    </source>
</evidence>
<proteinExistence type="inferred from homology"/>
<keyword evidence="12 17" id="KW-0411">Iron-sulfur</keyword>
<evidence type="ECO:0000256" key="9">
    <source>
        <dbReference type="ARBA" id="ARBA00022785"/>
    </source>
</evidence>
<reference evidence="18" key="2">
    <citation type="journal article" date="2021" name="PeerJ">
        <title>Extensive microbial diversity within the chicken gut microbiome revealed by metagenomics and culture.</title>
        <authorList>
            <person name="Gilroy R."/>
            <person name="Ravi A."/>
            <person name="Getino M."/>
            <person name="Pursley I."/>
            <person name="Horton D.L."/>
            <person name="Alikhan N.F."/>
            <person name="Baker D."/>
            <person name="Gharbi K."/>
            <person name="Hall N."/>
            <person name="Watson M."/>
            <person name="Adriaenssens E.M."/>
            <person name="Foster-Nyarko E."/>
            <person name="Jarju S."/>
            <person name="Secka A."/>
            <person name="Antonio M."/>
            <person name="Oren A."/>
            <person name="Chaudhuri R.R."/>
            <person name="La Ragione R."/>
            <person name="Hildebrand F."/>
            <person name="Pallen M.J."/>
        </authorList>
    </citation>
    <scope>NUCLEOTIDE SEQUENCE</scope>
    <source>
        <strain evidence="18">CHK188-20938</strain>
    </source>
</reference>
<name>A0A9D1P3U9_9FIRM</name>
<keyword evidence="14 17" id="KW-0676">Redox-active center</keyword>
<evidence type="ECO:0000256" key="14">
    <source>
        <dbReference type="ARBA" id="ARBA00023284"/>
    </source>
</evidence>
<evidence type="ECO:0000256" key="12">
    <source>
        <dbReference type="ARBA" id="ARBA00023014"/>
    </source>
</evidence>
<comment type="similarity">
    <text evidence="3 17">Belongs to the QueH family.</text>
</comment>
<evidence type="ECO:0000256" key="7">
    <source>
        <dbReference type="ARBA" id="ARBA00022694"/>
    </source>
</evidence>
<keyword evidence="11 17" id="KW-0408">Iron</keyword>
<dbReference type="Proteomes" id="UP000824169">
    <property type="component" value="Unassembled WGS sequence"/>
</dbReference>
<reference evidence="18" key="1">
    <citation type="submission" date="2020-10" db="EMBL/GenBank/DDBJ databases">
        <authorList>
            <person name="Gilroy R."/>
        </authorList>
    </citation>
    <scope>NUCLEOTIDE SEQUENCE</scope>
    <source>
        <strain evidence="18">CHK188-20938</strain>
    </source>
</reference>